<organism evidence="3 4">
    <name type="scientific">Suillus luteus UH-Slu-Lm8-n1</name>
    <dbReference type="NCBI Taxonomy" id="930992"/>
    <lineage>
        <taxon>Eukaryota</taxon>
        <taxon>Fungi</taxon>
        <taxon>Dikarya</taxon>
        <taxon>Basidiomycota</taxon>
        <taxon>Agaricomycotina</taxon>
        <taxon>Agaricomycetes</taxon>
        <taxon>Agaricomycetidae</taxon>
        <taxon>Boletales</taxon>
        <taxon>Suillineae</taxon>
        <taxon>Suillaceae</taxon>
        <taxon>Suillus</taxon>
    </lineage>
</organism>
<protein>
    <recommendedName>
        <fullName evidence="2">HTH CENPB-type domain-containing protein</fullName>
    </recommendedName>
</protein>
<sequence>KPKEERRSLRRICADVKEDWFTKHKKHIVISHDTVSRRLKGGQSCHQFNMETKAWLKPEEEDMVILYCLNLASRAFPLNHKTLKIYVDTILRARLGDDFPEGGVGINWTNRFIERHSSRLGRYWSSSLESARGRAVNETTNREWYKLLGNVIKEHDI</sequence>
<keyword evidence="4" id="KW-1185">Reference proteome</keyword>
<dbReference type="HOGENOM" id="CLU_076148_1_0_1"/>
<feature type="non-terminal residue" evidence="3">
    <location>
        <position position="1"/>
    </location>
</feature>
<dbReference type="Pfam" id="PF03221">
    <property type="entry name" value="HTH_Tnp_Tc5"/>
    <property type="match status" value="1"/>
</dbReference>
<dbReference type="GO" id="GO:0003677">
    <property type="term" value="F:DNA binding"/>
    <property type="evidence" value="ECO:0007669"/>
    <property type="project" value="UniProtKB-KW"/>
</dbReference>
<accession>A0A0D0AJK9</accession>
<dbReference type="OrthoDB" id="2668963at2759"/>
<gene>
    <name evidence="3" type="ORF">CY34DRAFT_41293</name>
</gene>
<proteinExistence type="predicted"/>
<evidence type="ECO:0000313" key="3">
    <source>
        <dbReference type="EMBL" id="KIK32133.1"/>
    </source>
</evidence>
<reference evidence="3 4" key="1">
    <citation type="submission" date="2014-04" db="EMBL/GenBank/DDBJ databases">
        <authorList>
            <consortium name="DOE Joint Genome Institute"/>
            <person name="Kuo A."/>
            <person name="Ruytinx J."/>
            <person name="Rineau F."/>
            <person name="Colpaert J."/>
            <person name="Kohler A."/>
            <person name="Nagy L.G."/>
            <person name="Floudas D."/>
            <person name="Copeland A."/>
            <person name="Barry K.W."/>
            <person name="Cichocki N."/>
            <person name="Veneault-Fourrey C."/>
            <person name="LaButti K."/>
            <person name="Lindquist E.A."/>
            <person name="Lipzen A."/>
            <person name="Lundell T."/>
            <person name="Morin E."/>
            <person name="Murat C."/>
            <person name="Sun H."/>
            <person name="Tunlid A."/>
            <person name="Henrissat B."/>
            <person name="Grigoriev I.V."/>
            <person name="Hibbett D.S."/>
            <person name="Martin F."/>
            <person name="Nordberg H.P."/>
            <person name="Cantor M.N."/>
            <person name="Hua S.X."/>
        </authorList>
    </citation>
    <scope>NUCLEOTIDE SEQUENCE [LARGE SCALE GENOMIC DNA]</scope>
    <source>
        <strain evidence="3 4">UH-Slu-Lm8-n1</strain>
    </source>
</reference>
<evidence type="ECO:0000259" key="2">
    <source>
        <dbReference type="PROSITE" id="PS51253"/>
    </source>
</evidence>
<evidence type="ECO:0000256" key="1">
    <source>
        <dbReference type="ARBA" id="ARBA00023125"/>
    </source>
</evidence>
<dbReference type="STRING" id="930992.A0A0D0AJK9"/>
<reference evidence="4" key="2">
    <citation type="submission" date="2015-01" db="EMBL/GenBank/DDBJ databases">
        <title>Evolutionary Origins and Diversification of the Mycorrhizal Mutualists.</title>
        <authorList>
            <consortium name="DOE Joint Genome Institute"/>
            <consortium name="Mycorrhizal Genomics Consortium"/>
            <person name="Kohler A."/>
            <person name="Kuo A."/>
            <person name="Nagy L.G."/>
            <person name="Floudas D."/>
            <person name="Copeland A."/>
            <person name="Barry K.W."/>
            <person name="Cichocki N."/>
            <person name="Veneault-Fourrey C."/>
            <person name="LaButti K."/>
            <person name="Lindquist E.A."/>
            <person name="Lipzen A."/>
            <person name="Lundell T."/>
            <person name="Morin E."/>
            <person name="Murat C."/>
            <person name="Riley R."/>
            <person name="Ohm R."/>
            <person name="Sun H."/>
            <person name="Tunlid A."/>
            <person name="Henrissat B."/>
            <person name="Grigoriev I.V."/>
            <person name="Hibbett D.S."/>
            <person name="Martin F."/>
        </authorList>
    </citation>
    <scope>NUCLEOTIDE SEQUENCE [LARGE SCALE GENOMIC DNA]</scope>
    <source>
        <strain evidence="4">UH-Slu-Lm8-n1</strain>
    </source>
</reference>
<evidence type="ECO:0000313" key="4">
    <source>
        <dbReference type="Proteomes" id="UP000054485"/>
    </source>
</evidence>
<dbReference type="InterPro" id="IPR006600">
    <property type="entry name" value="HTH_CenpB_DNA-bd_dom"/>
</dbReference>
<feature type="non-terminal residue" evidence="3">
    <location>
        <position position="157"/>
    </location>
</feature>
<feature type="domain" description="HTH CENPB-type" evidence="2">
    <location>
        <begin position="48"/>
        <end position="122"/>
    </location>
</feature>
<dbReference type="EMBL" id="KN836388">
    <property type="protein sequence ID" value="KIK32133.1"/>
    <property type="molecule type" value="Genomic_DNA"/>
</dbReference>
<dbReference type="AlphaFoldDB" id="A0A0D0AJK9"/>
<dbReference type="PROSITE" id="PS51253">
    <property type="entry name" value="HTH_CENPB"/>
    <property type="match status" value="1"/>
</dbReference>
<dbReference type="Proteomes" id="UP000054485">
    <property type="component" value="Unassembled WGS sequence"/>
</dbReference>
<name>A0A0D0AJK9_9AGAM</name>
<keyword evidence="1" id="KW-0238">DNA-binding</keyword>
<dbReference type="InParanoid" id="A0A0D0AJK9"/>